<evidence type="ECO:0000313" key="2">
    <source>
        <dbReference type="EMBL" id="MXU96004.1"/>
    </source>
</evidence>
<proteinExistence type="predicted"/>
<feature type="chain" id="PRO_5025336389" evidence="1">
    <location>
        <begin position="20"/>
        <end position="202"/>
    </location>
</feature>
<dbReference type="AlphaFoldDB" id="A0A6B0V2I1"/>
<keyword evidence="1" id="KW-0732">Signal</keyword>
<protein>
    <submittedName>
        <fullName evidence="2">Putative endonuclease/reverse transcript</fullName>
    </submittedName>
</protein>
<dbReference type="EMBL" id="GIFC01013921">
    <property type="protein sequence ID" value="MXU96004.1"/>
    <property type="molecule type" value="Transcribed_RNA"/>
</dbReference>
<sequence>MAWTVNAASLFMMLGLCLADDNFTKPLNDIHQYTQIIENLFKVPKTYYVVGGTFDNDPLMDPSLYPFKCGEVSTTKGIHDHRVSIKRKFLQKDRAKKGWRWFSWDYYLLAKQSTNYTSPNYVEVFRNPSYQTHLAGSMYLLLSDFLTCALFFNSRTEDCELWVTRIPEKGKAINVSFCGAFVTTCNNKDARWYYNNDDCYKK</sequence>
<keyword evidence="2" id="KW-0255">Endonuclease</keyword>
<evidence type="ECO:0000256" key="1">
    <source>
        <dbReference type="SAM" id="SignalP"/>
    </source>
</evidence>
<dbReference type="InterPro" id="IPR012674">
    <property type="entry name" value="Calycin"/>
</dbReference>
<dbReference type="SUPFAM" id="SSF50814">
    <property type="entry name" value="Lipocalins"/>
    <property type="match status" value="1"/>
</dbReference>
<reference evidence="2" key="1">
    <citation type="submission" date="2019-12" db="EMBL/GenBank/DDBJ databases">
        <title>An insight into the sialome of adult female Ixodes ricinus ticks feeding for 6 days.</title>
        <authorList>
            <person name="Perner J."/>
            <person name="Ribeiro J.M.C."/>
        </authorList>
    </citation>
    <scope>NUCLEOTIDE SEQUENCE</scope>
    <source>
        <strain evidence="2">Semi-engorged</strain>
        <tissue evidence="2">Salivary glands</tissue>
    </source>
</reference>
<name>A0A6B0V2I1_IXORI</name>
<dbReference type="Gene3D" id="2.40.128.20">
    <property type="match status" value="1"/>
</dbReference>
<organism evidence="2">
    <name type="scientific">Ixodes ricinus</name>
    <name type="common">Common tick</name>
    <name type="synonym">Acarus ricinus</name>
    <dbReference type="NCBI Taxonomy" id="34613"/>
    <lineage>
        <taxon>Eukaryota</taxon>
        <taxon>Metazoa</taxon>
        <taxon>Ecdysozoa</taxon>
        <taxon>Arthropoda</taxon>
        <taxon>Chelicerata</taxon>
        <taxon>Arachnida</taxon>
        <taxon>Acari</taxon>
        <taxon>Parasitiformes</taxon>
        <taxon>Ixodida</taxon>
        <taxon>Ixodoidea</taxon>
        <taxon>Ixodidae</taxon>
        <taxon>Ixodinae</taxon>
        <taxon>Ixodes</taxon>
    </lineage>
</organism>
<dbReference type="GO" id="GO:0004519">
    <property type="term" value="F:endonuclease activity"/>
    <property type="evidence" value="ECO:0007669"/>
    <property type="project" value="UniProtKB-KW"/>
</dbReference>
<feature type="signal peptide" evidence="1">
    <location>
        <begin position="1"/>
        <end position="19"/>
    </location>
</feature>
<keyword evidence="2" id="KW-0378">Hydrolase</keyword>
<accession>A0A6B0V2I1</accession>
<keyword evidence="2" id="KW-0540">Nuclease</keyword>